<reference evidence="3 4" key="1">
    <citation type="submission" date="2017-03" db="EMBL/GenBank/DDBJ databases">
        <title>Genomes of endolithic fungi from Antarctica.</title>
        <authorList>
            <person name="Coleine C."/>
            <person name="Masonjones S."/>
            <person name="Stajich J.E."/>
        </authorList>
    </citation>
    <scope>NUCLEOTIDE SEQUENCE [LARGE SCALE GENOMIC DNA]</scope>
    <source>
        <strain evidence="3 4">CCFEE 6314</strain>
    </source>
</reference>
<dbReference type="Pfam" id="PF00339">
    <property type="entry name" value="Arrestin_N"/>
    <property type="match status" value="1"/>
</dbReference>
<evidence type="ECO:0000313" key="4">
    <source>
        <dbReference type="Proteomes" id="UP000288859"/>
    </source>
</evidence>
<dbReference type="OrthoDB" id="3365616at2759"/>
<gene>
    <name evidence="3" type="ORF">B0A52_04110</name>
</gene>
<dbReference type="VEuPathDB" id="FungiDB:PV10_03376"/>
<dbReference type="CDD" id="cd22952">
    <property type="entry name" value="ART10-like"/>
    <property type="match status" value="1"/>
</dbReference>
<dbReference type="Proteomes" id="UP000288859">
    <property type="component" value="Unassembled WGS sequence"/>
</dbReference>
<sequence>MSVRIVLDQPEHRCYTNLDFITGTVHLVLPNDATISAITVKLEAESRTRLTAPKFPENERSDKKRVELELHKLLYKVVTVFPAPDIKERSTSVAGYTLLAGQYVYPFSIKFPFNNDCTNTPNALKDIKMGQVNVSFAPVITKHVKRTLPPSLPGFPGEAEIKYYIKATVVRPKFFQENLRSVVDIKFLPIEPPRPPDTHEETYARRKRQFQRYGGSQPQQQKKTLFRKNSATESAEEEPPAFQVDARLPSPAIITCNEPLPLRILVEKLNNSSATAFLSMLQIELIGYTHIRAHDLERVESVSWILMSHANMNMPLGNPIDKGRREWKLPSRLWKDHPIPNTVAPTFETCNLSRRYELEIRVGLAHGLADGVRPELIVLPLKLPVEVYSGIAPPEKLLQAMANNPRPQPTPAPLFPRPSNMSQTPSPAYPQGMHVPTPTTATPTTNVHPFPAPIGQVNTQQSYQVPDDAPPSYEDAIADEIAPVDGPRRDYHPSGSGNVRQEPFNPDSKSGLNRRVSERLFASNAPSFEQHRVSEASAMSSTPIHEHAPESPSPSVETPSSPSRSQIWKQNLSKRLSGEKQ</sequence>
<feature type="region of interest" description="Disordered" evidence="1">
    <location>
        <begin position="484"/>
        <end position="581"/>
    </location>
</feature>
<accession>A0A438NAR8</accession>
<dbReference type="GO" id="GO:0070086">
    <property type="term" value="P:ubiquitin-dependent endocytosis"/>
    <property type="evidence" value="ECO:0007669"/>
    <property type="project" value="TreeGrafter"/>
</dbReference>
<dbReference type="InterPro" id="IPR011021">
    <property type="entry name" value="Arrestin-like_N"/>
</dbReference>
<dbReference type="Gene3D" id="2.60.40.640">
    <property type="match status" value="1"/>
</dbReference>
<dbReference type="GO" id="GO:0005829">
    <property type="term" value="C:cytosol"/>
    <property type="evidence" value="ECO:0007669"/>
    <property type="project" value="TreeGrafter"/>
</dbReference>
<feature type="domain" description="Arrestin-like N-terminal" evidence="2">
    <location>
        <begin position="4"/>
        <end position="183"/>
    </location>
</feature>
<name>A0A438NAR8_EXOME</name>
<organism evidence="3 4">
    <name type="scientific">Exophiala mesophila</name>
    <name type="common">Black yeast-like fungus</name>
    <dbReference type="NCBI Taxonomy" id="212818"/>
    <lineage>
        <taxon>Eukaryota</taxon>
        <taxon>Fungi</taxon>
        <taxon>Dikarya</taxon>
        <taxon>Ascomycota</taxon>
        <taxon>Pezizomycotina</taxon>
        <taxon>Eurotiomycetes</taxon>
        <taxon>Chaetothyriomycetidae</taxon>
        <taxon>Chaetothyriales</taxon>
        <taxon>Herpotrichiellaceae</taxon>
        <taxon>Exophiala</taxon>
    </lineage>
</organism>
<evidence type="ECO:0000256" key="1">
    <source>
        <dbReference type="SAM" id="MobiDB-lite"/>
    </source>
</evidence>
<feature type="region of interest" description="Disordered" evidence="1">
    <location>
        <begin position="401"/>
        <end position="455"/>
    </location>
</feature>
<protein>
    <recommendedName>
        <fullName evidence="2">Arrestin-like N-terminal domain-containing protein</fullName>
    </recommendedName>
</protein>
<feature type="compositionally biased region" description="Low complexity" evidence="1">
    <location>
        <begin position="436"/>
        <end position="445"/>
    </location>
</feature>
<dbReference type="EMBL" id="NAJM01000011">
    <property type="protein sequence ID" value="RVX72712.1"/>
    <property type="molecule type" value="Genomic_DNA"/>
</dbReference>
<dbReference type="GO" id="GO:0031625">
    <property type="term" value="F:ubiquitin protein ligase binding"/>
    <property type="evidence" value="ECO:0007669"/>
    <property type="project" value="TreeGrafter"/>
</dbReference>
<feature type="region of interest" description="Disordered" evidence="1">
    <location>
        <begin position="209"/>
        <end position="241"/>
    </location>
</feature>
<comment type="caution">
    <text evidence="3">The sequence shown here is derived from an EMBL/GenBank/DDBJ whole genome shotgun (WGS) entry which is preliminary data.</text>
</comment>
<evidence type="ECO:0000313" key="3">
    <source>
        <dbReference type="EMBL" id="RVX72712.1"/>
    </source>
</evidence>
<evidence type="ECO:0000259" key="2">
    <source>
        <dbReference type="Pfam" id="PF00339"/>
    </source>
</evidence>
<dbReference type="InterPro" id="IPR050357">
    <property type="entry name" value="Arrestin_domain-protein"/>
</dbReference>
<dbReference type="GO" id="GO:0030674">
    <property type="term" value="F:protein-macromolecule adaptor activity"/>
    <property type="evidence" value="ECO:0007669"/>
    <property type="project" value="TreeGrafter"/>
</dbReference>
<dbReference type="PANTHER" id="PTHR11188:SF166">
    <property type="entry name" value="ARRESTIN (OR S-ANTIGEN), N-TERMINAL DOMAIN PROTEIN (AFU_ORTHOLOGUE AFUA_7G02050)"/>
    <property type="match status" value="1"/>
</dbReference>
<feature type="compositionally biased region" description="Polar residues" evidence="1">
    <location>
        <begin position="214"/>
        <end position="229"/>
    </location>
</feature>
<feature type="compositionally biased region" description="Pro residues" evidence="1">
    <location>
        <begin position="406"/>
        <end position="416"/>
    </location>
</feature>
<dbReference type="GO" id="GO:0005886">
    <property type="term" value="C:plasma membrane"/>
    <property type="evidence" value="ECO:0007669"/>
    <property type="project" value="TreeGrafter"/>
</dbReference>
<feature type="compositionally biased region" description="Low complexity" evidence="1">
    <location>
        <begin position="553"/>
        <end position="565"/>
    </location>
</feature>
<proteinExistence type="predicted"/>
<dbReference type="PANTHER" id="PTHR11188">
    <property type="entry name" value="ARRESTIN DOMAIN CONTAINING PROTEIN"/>
    <property type="match status" value="1"/>
</dbReference>
<dbReference type="AlphaFoldDB" id="A0A438NAR8"/>
<dbReference type="InterPro" id="IPR014752">
    <property type="entry name" value="Arrestin-like_C"/>
</dbReference>